<proteinExistence type="predicted"/>
<sequence>MSGPRVLLGLLRRLRSIVLRSEVRVMGRCGVCGQCCTGILLRDRGRWIKTERAFRRLCQDNPRYRRFEVIDRDEAGHLVFRCALQDEDNYCTSYADRLPLCREYPSKSLYYQGVTLREDCGFSFKATTFRDILMRRKRRSVPEFTEVLRQELNKPGNRKQTP</sequence>
<dbReference type="Pfam" id="PF03692">
    <property type="entry name" value="CxxCxxCC"/>
    <property type="match status" value="1"/>
</dbReference>
<dbReference type="RefSeq" id="WP_155933296.1">
    <property type="nucleotide sequence ID" value="NZ_WODC01000003.1"/>
</dbReference>
<dbReference type="EMBL" id="WODC01000003">
    <property type="protein sequence ID" value="MUM77298.1"/>
    <property type="molecule type" value="Genomic_DNA"/>
</dbReference>
<dbReference type="InterPro" id="IPR005358">
    <property type="entry name" value="Puta_zinc/iron-chelating_dom"/>
</dbReference>
<name>A0A7K1KMI8_9BACT</name>
<organism evidence="1 2">
    <name type="scientific">Pseudodesulfovibrio alkaliphilus</name>
    <dbReference type="NCBI Taxonomy" id="2661613"/>
    <lineage>
        <taxon>Bacteria</taxon>
        <taxon>Pseudomonadati</taxon>
        <taxon>Thermodesulfobacteriota</taxon>
        <taxon>Desulfovibrionia</taxon>
        <taxon>Desulfovibrionales</taxon>
        <taxon>Desulfovibrionaceae</taxon>
    </lineage>
</organism>
<keyword evidence="2" id="KW-1185">Reference proteome</keyword>
<accession>A0A7K1KMI8</accession>
<dbReference type="AlphaFoldDB" id="A0A7K1KMI8"/>
<gene>
    <name evidence="1" type="ORF">GKC30_06610</name>
</gene>
<evidence type="ECO:0000313" key="1">
    <source>
        <dbReference type="EMBL" id="MUM77298.1"/>
    </source>
</evidence>
<protein>
    <submittedName>
        <fullName evidence="1">YkgJ family cysteine cluster protein</fullName>
    </submittedName>
</protein>
<evidence type="ECO:0000313" key="2">
    <source>
        <dbReference type="Proteomes" id="UP000461162"/>
    </source>
</evidence>
<dbReference type="Proteomes" id="UP000461162">
    <property type="component" value="Unassembled WGS sequence"/>
</dbReference>
<reference evidence="1 2" key="1">
    <citation type="submission" date="2019-11" db="EMBL/GenBank/DDBJ databases">
        <title>Pseudodesulfovibrio alkaliphilus, sp. nov., an alkaliphilic sulfate-reducing bacteria from mud volcano of Taman peninsula, Russia.</title>
        <authorList>
            <person name="Frolova A."/>
            <person name="Merkel A.Y."/>
            <person name="Slobodkin A.I."/>
        </authorList>
    </citation>
    <scope>NUCLEOTIDE SEQUENCE [LARGE SCALE GENOMIC DNA]</scope>
    <source>
        <strain evidence="1 2">F-1</strain>
    </source>
</reference>
<comment type="caution">
    <text evidence="1">The sequence shown here is derived from an EMBL/GenBank/DDBJ whole genome shotgun (WGS) entry which is preliminary data.</text>
</comment>